<keyword evidence="1" id="KW-1133">Transmembrane helix</keyword>
<gene>
    <name evidence="2" type="ORF">KIK155_LOCUS22652</name>
</gene>
<sequence length="308" mass="35236">MYPELNSSTKEQPQTNQYRGFMYTYKRPSNNRVSPIFESRLNPSTNITLDSSLLRDLIDFHKKDSRKRLFYLALFFGILLGLPGLILLLTSFAKPKCNNYIDYCSNLRLALLAIGASLLGATVLIICIAVCLVRDEIRKKFDDLDDSTSLGQTSVWRLDGAEWIRYLNYIHGPNRQWAKLTALSCFCCRRQSYDRLLNRQYGHIVFYDNGFIIDELFFIQFRVYPLQRIESLNFDQNSQALGLRIHTSIGADENSGNVYFDLFAPSSLTQEQLLTLALSYTNTVFGLNHSNISFSELPIATSLTVPTL</sequence>
<dbReference type="EMBL" id="CAJNYV010004019">
    <property type="protein sequence ID" value="CAF3635829.1"/>
    <property type="molecule type" value="Genomic_DNA"/>
</dbReference>
<feature type="transmembrane region" description="Helical" evidence="1">
    <location>
        <begin position="69"/>
        <end position="89"/>
    </location>
</feature>
<comment type="caution">
    <text evidence="2">The sequence shown here is derived from an EMBL/GenBank/DDBJ whole genome shotgun (WGS) entry which is preliminary data.</text>
</comment>
<name>A0A818Q5E4_9BILA</name>
<dbReference type="AlphaFoldDB" id="A0A818Q5E4"/>
<accession>A0A818Q5E4</accession>
<reference evidence="2" key="1">
    <citation type="submission" date="2021-02" db="EMBL/GenBank/DDBJ databases">
        <authorList>
            <person name="Nowell W R."/>
        </authorList>
    </citation>
    <scope>NUCLEOTIDE SEQUENCE</scope>
</reference>
<organism evidence="2 3">
    <name type="scientific">Rotaria socialis</name>
    <dbReference type="NCBI Taxonomy" id="392032"/>
    <lineage>
        <taxon>Eukaryota</taxon>
        <taxon>Metazoa</taxon>
        <taxon>Spiralia</taxon>
        <taxon>Gnathifera</taxon>
        <taxon>Rotifera</taxon>
        <taxon>Eurotatoria</taxon>
        <taxon>Bdelloidea</taxon>
        <taxon>Philodinida</taxon>
        <taxon>Philodinidae</taxon>
        <taxon>Rotaria</taxon>
    </lineage>
</organism>
<keyword evidence="1" id="KW-0472">Membrane</keyword>
<dbReference type="Proteomes" id="UP000663865">
    <property type="component" value="Unassembled WGS sequence"/>
</dbReference>
<feature type="transmembrane region" description="Helical" evidence="1">
    <location>
        <begin position="109"/>
        <end position="133"/>
    </location>
</feature>
<keyword evidence="1" id="KW-0812">Transmembrane</keyword>
<evidence type="ECO:0000256" key="1">
    <source>
        <dbReference type="SAM" id="Phobius"/>
    </source>
</evidence>
<proteinExistence type="predicted"/>
<evidence type="ECO:0000313" key="2">
    <source>
        <dbReference type="EMBL" id="CAF3635829.1"/>
    </source>
</evidence>
<protein>
    <submittedName>
        <fullName evidence="2">Uncharacterized protein</fullName>
    </submittedName>
</protein>
<evidence type="ECO:0000313" key="3">
    <source>
        <dbReference type="Proteomes" id="UP000663865"/>
    </source>
</evidence>